<dbReference type="InterPro" id="IPR023214">
    <property type="entry name" value="HAD_sf"/>
</dbReference>
<keyword evidence="5" id="KW-0328">Glycosyltransferase</keyword>
<dbReference type="EMBL" id="JACLCP010000007">
    <property type="protein sequence ID" value="MBC2846822.1"/>
    <property type="molecule type" value="Genomic_DNA"/>
</dbReference>
<gene>
    <name evidence="9" type="ORF">H7F21_17070</name>
</gene>
<sequence length="728" mass="85186">MNKTIIVSNRLPLQVSIQENSLEISPSVGGLATGMKSVHSEGKGIWVGWSGIPENELSPELSQKVQQEIRKEKCVSVPLDNQDIEEYYEGFSNRALWPLFHYFMEYTNFEQQEWEAYKRVNEKFAKVVIDNLDDGDTVWVHDYQLLLLPQLIKDQKPNTTIGFFLHIPFPSYEIFRTFPWRQEILKGMLGSDLLGFHTYDYERHFLSSIKRILRLDVNFNEINYHDRMIKVDSFPMGIDYDKYRNAALKHHSDSLEKSDLRKRLEEHMIEDKKLILSIDRMDYTKGIPTRIKAFEFFLDTYPEYKEKVRLVMLAVPSRSNVPQYQKLKRETDELVGRINGKFATVSWTPIWYFYRSLPFEDLIDLYISSDVALITPIRDGMNLVAKEYVATRTQGNGVLVLSEMAGASKEMNEALLINPNSYEDFALNLKRALTMPLKEQETRMKFLQKRLKRYDVEKWANEFFKSLEETKQVRNTTITKKLAGDYEKDLIRDFQSKEKKLLLLDYDGTLVGFKDNPQDAAPDEALFQLLDQLQEKATLVLISGRDRDTFERWFGNKPYNLVTDHGVWLYQNKEWTALERLRTDWMQSIRPILETFRDSTPGTFIETKKYSLAWHYRTADPELAKIRTMELNTVLTSMVANNGLSILQGKKVIEIKSSNVNKGRVISRLLTQENYDSITVIGDDWTDEYMFEEAPEHAYTIKVGFTKTKAKYQIKDPEQVRELLQKLV</sequence>
<comment type="subunit">
    <text evidence="4">Homotetramer.</text>
</comment>
<evidence type="ECO:0000256" key="8">
    <source>
        <dbReference type="NCBIfam" id="TIGR02400"/>
    </source>
</evidence>
<evidence type="ECO:0000256" key="6">
    <source>
        <dbReference type="ARBA" id="ARBA00022679"/>
    </source>
</evidence>
<dbReference type="AlphaFoldDB" id="A0A842IUH9"/>
<dbReference type="NCBIfam" id="NF011071">
    <property type="entry name" value="PRK14501.1"/>
    <property type="match status" value="1"/>
</dbReference>
<dbReference type="Gene3D" id="3.40.50.1000">
    <property type="entry name" value="HAD superfamily/HAD-like"/>
    <property type="match status" value="1"/>
</dbReference>
<dbReference type="SUPFAM" id="SSF53756">
    <property type="entry name" value="UDP-Glycosyltransferase/glycogen phosphorylase"/>
    <property type="match status" value="1"/>
</dbReference>
<evidence type="ECO:0000256" key="5">
    <source>
        <dbReference type="ARBA" id="ARBA00022676"/>
    </source>
</evidence>
<dbReference type="GO" id="GO:0005992">
    <property type="term" value="P:trehalose biosynthetic process"/>
    <property type="evidence" value="ECO:0007669"/>
    <property type="project" value="UniProtKB-UniRule"/>
</dbReference>
<dbReference type="NCBIfam" id="TIGR01484">
    <property type="entry name" value="HAD-SF-IIB"/>
    <property type="match status" value="1"/>
</dbReference>
<dbReference type="PANTHER" id="PTHR10788">
    <property type="entry name" value="TREHALOSE-6-PHOSPHATE SYNTHASE"/>
    <property type="match status" value="1"/>
</dbReference>
<dbReference type="NCBIfam" id="TIGR00685">
    <property type="entry name" value="T6PP"/>
    <property type="match status" value="1"/>
</dbReference>
<comment type="caution">
    <text evidence="9">The sequence shown here is derived from an EMBL/GenBank/DDBJ whole genome shotgun (WGS) entry which is preliminary data.</text>
</comment>
<dbReference type="RefSeq" id="WP_185790529.1">
    <property type="nucleotide sequence ID" value="NZ_CANMIT010000003.1"/>
</dbReference>
<dbReference type="NCBIfam" id="TIGR02400">
    <property type="entry name" value="trehalose_OtsA"/>
    <property type="match status" value="1"/>
</dbReference>
<dbReference type="Gene3D" id="3.40.50.2000">
    <property type="entry name" value="Glycogen Phosphorylase B"/>
    <property type="match status" value="2"/>
</dbReference>
<dbReference type="GO" id="GO:0004805">
    <property type="term" value="F:trehalose-phosphatase activity"/>
    <property type="evidence" value="ECO:0007669"/>
    <property type="project" value="TreeGrafter"/>
</dbReference>
<dbReference type="Pfam" id="PF00982">
    <property type="entry name" value="Glyco_transf_20"/>
    <property type="match status" value="1"/>
</dbReference>
<evidence type="ECO:0000256" key="1">
    <source>
        <dbReference type="ARBA" id="ARBA00005199"/>
    </source>
</evidence>
<dbReference type="PANTHER" id="PTHR10788:SF106">
    <property type="entry name" value="BCDNA.GH08860"/>
    <property type="match status" value="1"/>
</dbReference>
<dbReference type="GO" id="GO:0003825">
    <property type="term" value="F:alpha,alpha-trehalose-phosphate synthase (UDP-forming) activity"/>
    <property type="evidence" value="ECO:0007669"/>
    <property type="project" value="UniProtKB-UniRule"/>
</dbReference>
<dbReference type="InterPro" id="IPR006379">
    <property type="entry name" value="HAD-SF_hydro_IIB"/>
</dbReference>
<evidence type="ECO:0000256" key="4">
    <source>
        <dbReference type="ARBA" id="ARBA00011881"/>
    </source>
</evidence>
<comment type="catalytic activity">
    <reaction evidence="7">
        <text>D-glucose 6-phosphate + UDP-alpha-D-glucose = alpha,alpha-trehalose 6-phosphate + UDP + H(+)</text>
        <dbReference type="Rhea" id="RHEA:18889"/>
        <dbReference type="ChEBI" id="CHEBI:15378"/>
        <dbReference type="ChEBI" id="CHEBI:58223"/>
        <dbReference type="ChEBI" id="CHEBI:58429"/>
        <dbReference type="ChEBI" id="CHEBI:58885"/>
        <dbReference type="ChEBI" id="CHEBI:61548"/>
        <dbReference type="EC" id="2.4.1.15"/>
    </reaction>
</comment>
<evidence type="ECO:0000256" key="7">
    <source>
        <dbReference type="ARBA" id="ARBA00048039"/>
    </source>
</evidence>
<dbReference type="GO" id="GO:0005829">
    <property type="term" value="C:cytosol"/>
    <property type="evidence" value="ECO:0007669"/>
    <property type="project" value="TreeGrafter"/>
</dbReference>
<comment type="pathway">
    <text evidence="1">Glycan biosynthesis; trehalose biosynthesis.</text>
</comment>
<dbReference type="Pfam" id="PF02358">
    <property type="entry name" value="Trehalose_PPase"/>
    <property type="match status" value="1"/>
</dbReference>
<keyword evidence="10" id="KW-1185">Reference proteome</keyword>
<name>A0A842IUH9_9FLAO</name>
<dbReference type="Gene3D" id="3.30.70.1020">
    <property type="entry name" value="Trehalose-6-phosphate phosphatase related protein, domain 2"/>
    <property type="match status" value="1"/>
</dbReference>
<dbReference type="CDD" id="cd03788">
    <property type="entry name" value="GT20_TPS"/>
    <property type="match status" value="1"/>
</dbReference>
<keyword evidence="6" id="KW-0808">Transferase</keyword>
<accession>A0A842IUH9</accession>
<evidence type="ECO:0000313" key="9">
    <source>
        <dbReference type="EMBL" id="MBC2846822.1"/>
    </source>
</evidence>
<dbReference type="InterPro" id="IPR012766">
    <property type="entry name" value="Trehalose_OtsA"/>
</dbReference>
<comment type="similarity">
    <text evidence="3">Belongs to the glycosyltransferase 20 family.</text>
</comment>
<dbReference type="UniPathway" id="UPA00299"/>
<evidence type="ECO:0000313" key="10">
    <source>
        <dbReference type="Proteomes" id="UP000533900"/>
    </source>
</evidence>
<evidence type="ECO:0000256" key="3">
    <source>
        <dbReference type="ARBA" id="ARBA00008799"/>
    </source>
</evidence>
<dbReference type="InterPro" id="IPR001830">
    <property type="entry name" value="Glyco_trans_20"/>
</dbReference>
<reference evidence="9" key="1">
    <citation type="submission" date="2020-08" db="EMBL/GenBank/DDBJ databases">
        <title>Winogradskyella ouciana sp. nov., isolated from the hadal seawater of the Mariana Trench.</title>
        <authorList>
            <person name="He X."/>
        </authorList>
    </citation>
    <scope>NUCLEOTIDE SEQUENCE [LARGE SCALE GENOMIC DNA]</scope>
    <source>
        <strain evidence="9">KCTC 52348</strain>
    </source>
</reference>
<dbReference type="InterPro" id="IPR036412">
    <property type="entry name" value="HAD-like_sf"/>
</dbReference>
<proteinExistence type="inferred from homology"/>
<dbReference type="SUPFAM" id="SSF56784">
    <property type="entry name" value="HAD-like"/>
    <property type="match status" value="1"/>
</dbReference>
<dbReference type="InterPro" id="IPR003337">
    <property type="entry name" value="Trehalose_PPase"/>
</dbReference>
<dbReference type="EC" id="2.4.1.15" evidence="8"/>
<dbReference type="CDD" id="cd01627">
    <property type="entry name" value="HAD_TPP"/>
    <property type="match status" value="1"/>
</dbReference>
<comment type="similarity">
    <text evidence="2">In the C-terminal section; belongs to the trehalose phosphatase family.</text>
</comment>
<dbReference type="Proteomes" id="UP000533900">
    <property type="component" value="Unassembled WGS sequence"/>
</dbReference>
<organism evidence="9 10">
    <name type="scientific">Winogradskyella flava</name>
    <dbReference type="NCBI Taxonomy" id="1884876"/>
    <lineage>
        <taxon>Bacteria</taxon>
        <taxon>Pseudomonadati</taxon>
        <taxon>Bacteroidota</taxon>
        <taxon>Flavobacteriia</taxon>
        <taxon>Flavobacteriales</taxon>
        <taxon>Flavobacteriaceae</taxon>
        <taxon>Winogradskyella</taxon>
    </lineage>
</organism>
<evidence type="ECO:0000256" key="2">
    <source>
        <dbReference type="ARBA" id="ARBA00006330"/>
    </source>
</evidence>
<protein>
    <recommendedName>
        <fullName evidence="8">Alpha,alpha-trehalose-phosphate synthase</fullName>
        <ecNumber evidence="8">2.4.1.15</ecNumber>
    </recommendedName>
</protein>